<accession>A0ABM8L544</accession>
<dbReference type="Gene3D" id="3.10.129.10">
    <property type="entry name" value="Hotdog Thioesterase"/>
    <property type="match status" value="1"/>
</dbReference>
<dbReference type="InterPro" id="IPR002539">
    <property type="entry name" value="MaoC-like_dom"/>
</dbReference>
<dbReference type="InterPro" id="IPR029069">
    <property type="entry name" value="HotDog_dom_sf"/>
</dbReference>
<dbReference type="Pfam" id="PF22622">
    <property type="entry name" value="MFE-2_hydrat-2_N"/>
    <property type="match status" value="1"/>
</dbReference>
<dbReference type="SUPFAM" id="SSF54637">
    <property type="entry name" value="Thioesterase/thiol ester dehydrase-isomerase"/>
    <property type="match status" value="2"/>
</dbReference>
<dbReference type="RefSeq" id="WP_061306329.1">
    <property type="nucleotide sequence ID" value="NZ_CADIJS010000006.1"/>
</dbReference>
<dbReference type="InterPro" id="IPR054357">
    <property type="entry name" value="MFE-2_N"/>
</dbReference>
<dbReference type="PANTHER" id="PTHR13078">
    <property type="entry name" value="PEROXISOMAL MULTIFUNCTIONAL ENZYME TYPE 2-RELATED"/>
    <property type="match status" value="1"/>
</dbReference>
<dbReference type="EMBL" id="CADIJS010000006">
    <property type="protein sequence ID" value="CAB3738253.1"/>
    <property type="molecule type" value="Genomic_DNA"/>
</dbReference>
<keyword evidence="4" id="KW-1185">Reference proteome</keyword>
<evidence type="ECO:0000313" key="3">
    <source>
        <dbReference type="EMBL" id="CAB3738253.1"/>
    </source>
</evidence>
<name>A0ABM8L544_9BURK</name>
<proteinExistence type="predicted"/>
<dbReference type="Proteomes" id="UP000494116">
    <property type="component" value="Unassembled WGS sequence"/>
</dbReference>
<feature type="domain" description="Peroxisomal multifunctional enzyme type 2-like N-terminal" evidence="2">
    <location>
        <begin position="20"/>
        <end position="145"/>
    </location>
</feature>
<feature type="domain" description="MaoC-like" evidence="1">
    <location>
        <begin position="162"/>
        <end position="272"/>
    </location>
</feature>
<sequence>MAIDYQNLRNWKFEDRVDRYSARDCMIYALGLGYGSDPANESELRYVHEEETAVVPTFLATIGAPNGWAADPATGIDWLKILHGEHRMTFHAPLAPAGAVRSQTRVTRVVDKGASKGALVVTVRDISDAESGAPLATVEHVSFCRADGGFGPGDASPEALPATPEREPDQVVLLPTLPQQALLYRLNGDLNPVHALPHMARAAGFDRPILHGLCTYGMAARALLQACACSASQRLGTIAARFSAPFFPGETLRVEIWRVGDSLQFRAVADERDTVVLSNGVASLAHVANER</sequence>
<dbReference type="Pfam" id="PF01575">
    <property type="entry name" value="MaoC_dehydratas"/>
    <property type="match status" value="1"/>
</dbReference>
<reference evidence="3 4" key="1">
    <citation type="submission" date="2020-04" db="EMBL/GenBank/DDBJ databases">
        <authorList>
            <person name="De Canck E."/>
        </authorList>
    </citation>
    <scope>NUCLEOTIDE SEQUENCE [LARGE SCALE GENOMIC DNA]</scope>
    <source>
        <strain evidence="3 4">LMG 1873</strain>
    </source>
</reference>
<evidence type="ECO:0008006" key="5">
    <source>
        <dbReference type="Google" id="ProtNLM"/>
    </source>
</evidence>
<comment type="caution">
    <text evidence="3">The sequence shown here is derived from an EMBL/GenBank/DDBJ whole genome shotgun (WGS) entry which is preliminary data.</text>
</comment>
<organism evidence="3 4">
    <name type="scientific">Achromobacter piechaudii</name>
    <dbReference type="NCBI Taxonomy" id="72556"/>
    <lineage>
        <taxon>Bacteria</taxon>
        <taxon>Pseudomonadati</taxon>
        <taxon>Pseudomonadota</taxon>
        <taxon>Betaproteobacteria</taxon>
        <taxon>Burkholderiales</taxon>
        <taxon>Alcaligenaceae</taxon>
        <taxon>Achromobacter</taxon>
    </lineage>
</organism>
<gene>
    <name evidence="3" type="ORF">LMG1873_05472</name>
</gene>
<evidence type="ECO:0000313" key="4">
    <source>
        <dbReference type="Proteomes" id="UP000494116"/>
    </source>
</evidence>
<dbReference type="CDD" id="cd03448">
    <property type="entry name" value="HDE_HSD"/>
    <property type="match status" value="1"/>
</dbReference>
<evidence type="ECO:0000259" key="2">
    <source>
        <dbReference type="Pfam" id="PF22622"/>
    </source>
</evidence>
<evidence type="ECO:0000259" key="1">
    <source>
        <dbReference type="Pfam" id="PF01575"/>
    </source>
</evidence>
<dbReference type="PANTHER" id="PTHR13078:SF56">
    <property type="entry name" value="PEROXISOMAL MULTIFUNCTIONAL ENZYME TYPE 2"/>
    <property type="match status" value="1"/>
</dbReference>
<protein>
    <recommendedName>
        <fullName evidence="5">MaoC-like domain-containing protein</fullName>
    </recommendedName>
</protein>